<protein>
    <recommendedName>
        <fullName evidence="2">Glycosyltransferase RgtA/B/C/D-like domain-containing protein</fullName>
    </recommendedName>
</protein>
<feature type="transmembrane region" description="Helical" evidence="1">
    <location>
        <begin position="140"/>
        <end position="164"/>
    </location>
</feature>
<dbReference type="KEGG" id="amyt:AMYT_2324"/>
<organism evidence="3 4">
    <name type="scientific">Malaciobacter mytili LMG 24559</name>
    <dbReference type="NCBI Taxonomy" id="1032238"/>
    <lineage>
        <taxon>Bacteria</taxon>
        <taxon>Pseudomonadati</taxon>
        <taxon>Campylobacterota</taxon>
        <taxon>Epsilonproteobacteria</taxon>
        <taxon>Campylobacterales</taxon>
        <taxon>Arcobacteraceae</taxon>
        <taxon>Malaciobacter</taxon>
    </lineage>
</organism>
<name>A0AAX2AFS5_9BACT</name>
<proteinExistence type="predicted"/>
<feature type="transmembrane region" description="Helical" evidence="1">
    <location>
        <begin position="12"/>
        <end position="34"/>
    </location>
</feature>
<keyword evidence="4" id="KW-1185">Reference proteome</keyword>
<feature type="domain" description="Glycosyltransferase RgtA/B/C/D-like" evidence="2">
    <location>
        <begin position="46"/>
        <end position="146"/>
    </location>
</feature>
<dbReference type="InterPro" id="IPR038731">
    <property type="entry name" value="RgtA/B/C-like"/>
</dbReference>
<keyword evidence="1" id="KW-0812">Transmembrane</keyword>
<gene>
    <name evidence="3" type="ORF">CP985_05820</name>
</gene>
<accession>A0AAX2AFS5</accession>
<evidence type="ECO:0000313" key="4">
    <source>
        <dbReference type="Proteomes" id="UP000290092"/>
    </source>
</evidence>
<reference evidence="3 4" key="1">
    <citation type="submission" date="2017-09" db="EMBL/GenBank/DDBJ databases">
        <title>Genomics of the genus Arcobacter.</title>
        <authorList>
            <person name="Perez-Cataluna A."/>
            <person name="Figueras M.J."/>
            <person name="Salas-Masso N."/>
        </authorList>
    </citation>
    <scope>NUCLEOTIDE SEQUENCE [LARGE SCALE GENOMIC DNA]</scope>
    <source>
        <strain evidence="3 4">CECT 7386</strain>
    </source>
</reference>
<dbReference type="AlphaFoldDB" id="A0AAX2AFS5"/>
<sequence length="399" mass="47359">MIEIKNQHNTLVYTILVITSIILIFVSNTLSISYKEALNVFENNSMLSLLTNISISIFGQNDIALRLPFIVFYFFSVVLLYQNTRSFFKYQSDRVVSTFIFMFLPGVLSASLLVNSAIVVTFCTLFYIYYYQRTLKHNYLFLIVFLFVDNSFAIFYLALFFYSLNKKDNTMLYISLILFGLSMSIYGFDSSGKPRGFLVDTFAIYASIFSPFLFLYFFYSLYRLGVKNERSFIWYISVTALLFSIIFSFRQQIYIEDFAPYVVISIPLMVKLFFHSYRIRLKEFRKKHNFFAFLVLVTLCINIVVTIFNKPLYLILDNPKKHFVYKYHIVKELSQELKKRNINMVITNDEKLQLRLMFYKIYKGEKYYLSLKEENNYTFKIPISYFGIEVETAYVLKLK</sequence>
<dbReference type="RefSeq" id="WP_114842684.1">
    <property type="nucleotide sequence ID" value="NZ_CP031219.1"/>
</dbReference>
<feature type="transmembrane region" description="Helical" evidence="1">
    <location>
        <begin position="201"/>
        <end position="220"/>
    </location>
</feature>
<feature type="transmembrane region" description="Helical" evidence="1">
    <location>
        <begin position="171"/>
        <end position="189"/>
    </location>
</feature>
<dbReference type="Proteomes" id="UP000290092">
    <property type="component" value="Unassembled WGS sequence"/>
</dbReference>
<keyword evidence="1" id="KW-0472">Membrane</keyword>
<evidence type="ECO:0000256" key="1">
    <source>
        <dbReference type="SAM" id="Phobius"/>
    </source>
</evidence>
<keyword evidence="1" id="KW-1133">Transmembrane helix</keyword>
<dbReference type="EMBL" id="NXID01000017">
    <property type="protein sequence ID" value="RXK15879.1"/>
    <property type="molecule type" value="Genomic_DNA"/>
</dbReference>
<feature type="transmembrane region" description="Helical" evidence="1">
    <location>
        <begin position="102"/>
        <end position="128"/>
    </location>
</feature>
<evidence type="ECO:0000313" key="3">
    <source>
        <dbReference type="EMBL" id="RXK15879.1"/>
    </source>
</evidence>
<feature type="transmembrane region" description="Helical" evidence="1">
    <location>
        <begin position="232"/>
        <end position="252"/>
    </location>
</feature>
<comment type="caution">
    <text evidence="3">The sequence shown here is derived from an EMBL/GenBank/DDBJ whole genome shotgun (WGS) entry which is preliminary data.</text>
</comment>
<feature type="transmembrane region" description="Helical" evidence="1">
    <location>
        <begin position="289"/>
        <end position="308"/>
    </location>
</feature>
<feature type="transmembrane region" description="Helical" evidence="1">
    <location>
        <begin position="258"/>
        <end position="277"/>
    </location>
</feature>
<feature type="transmembrane region" description="Helical" evidence="1">
    <location>
        <begin position="63"/>
        <end position="81"/>
    </location>
</feature>
<evidence type="ECO:0000259" key="2">
    <source>
        <dbReference type="Pfam" id="PF13231"/>
    </source>
</evidence>
<dbReference type="Pfam" id="PF13231">
    <property type="entry name" value="PMT_2"/>
    <property type="match status" value="1"/>
</dbReference>